<accession>A2C8F7</accession>
<evidence type="ECO:0000313" key="1">
    <source>
        <dbReference type="EMBL" id="ABM77767.1"/>
    </source>
</evidence>
<dbReference type="KEGG" id="pmf:P9303_10181"/>
<dbReference type="AlphaFoldDB" id="A2C8F7"/>
<organism evidence="1 2">
    <name type="scientific">Prochlorococcus marinus (strain MIT 9303)</name>
    <dbReference type="NCBI Taxonomy" id="59922"/>
    <lineage>
        <taxon>Bacteria</taxon>
        <taxon>Bacillati</taxon>
        <taxon>Cyanobacteriota</taxon>
        <taxon>Cyanophyceae</taxon>
        <taxon>Synechococcales</taxon>
        <taxon>Prochlorococcaceae</taxon>
        <taxon>Prochlorococcus</taxon>
    </lineage>
</organism>
<dbReference type="HOGENOM" id="CLU_1365190_0_0_3"/>
<proteinExistence type="predicted"/>
<name>A2C8F7_PROM3</name>
<reference evidence="1 2" key="1">
    <citation type="journal article" date="2007" name="PLoS Genet.">
        <title>Patterns and implications of gene gain and loss in the evolution of Prochlorococcus.</title>
        <authorList>
            <person name="Kettler G.C."/>
            <person name="Martiny A.C."/>
            <person name="Huang K."/>
            <person name="Zucker J."/>
            <person name="Coleman M.L."/>
            <person name="Rodrigue S."/>
            <person name="Chen F."/>
            <person name="Lapidus A."/>
            <person name="Ferriera S."/>
            <person name="Johnson J."/>
            <person name="Steglich C."/>
            <person name="Church G.M."/>
            <person name="Richardson P."/>
            <person name="Chisholm S.W."/>
        </authorList>
    </citation>
    <scope>NUCLEOTIDE SEQUENCE [LARGE SCALE GENOMIC DNA]</scope>
    <source>
        <strain evidence="1 2">MIT 9303</strain>
    </source>
</reference>
<evidence type="ECO:0000313" key="2">
    <source>
        <dbReference type="Proteomes" id="UP000002274"/>
    </source>
</evidence>
<protein>
    <submittedName>
        <fullName evidence="1">Uncharacterized protein</fullName>
    </submittedName>
</protein>
<dbReference type="RefSeq" id="WP_011825671.1">
    <property type="nucleotide sequence ID" value="NC_008820.1"/>
</dbReference>
<dbReference type="EMBL" id="CP000554">
    <property type="protein sequence ID" value="ABM77767.1"/>
    <property type="molecule type" value="Genomic_DNA"/>
</dbReference>
<dbReference type="BioCyc" id="PMAR59922:G1G80-919-MONOMER"/>
<dbReference type="Proteomes" id="UP000002274">
    <property type="component" value="Chromosome"/>
</dbReference>
<sequence>MTKETTPDFFEDRRRLAMELRDALKSLRSLFVAAVSLVITIAGWRPRSETSKSTTSNDYQTPQMQAIPASSYPILTSRSIHDSQPIYNSRTKLNSDLIPTSQTRFAWKAIQASQKITQPEHRKVNKQEIAKDLAYTVMAAISTIALVVGVSRLEPIAERLEPIARWAKSQNECIESTSNNDGMNRTDLPIKVMSCNGGHE</sequence>
<gene>
    <name evidence="1" type="ordered locus">P9303_10181</name>
</gene>